<sequence length="265" mass="29765">MTDDWGIDAVDLDAYLARVGLPKREPSEAALRELTQAHVGAIPFENVDVVLGQHQGISLDVVTAKLVGRRRGGYCYEQSGLFAAVLERLGYTVHRLAARVQPRRPGPYTHMTLVVEVGGRSFLADVGFGAGIFVPMPLADGEVVDQAGWPHRLVRRDSWWTLQKQLSDGWEDLLDFRVDDMHPLDYEVFHHYTSTHPKSPFTGRLVLMTLEPGRFRKLLGRELTVENPDGTSETTEIAPDDLDATLKDFGIELTSDELRRLQEIY</sequence>
<reference evidence="3" key="1">
    <citation type="submission" date="2022-06" db="EMBL/GenBank/DDBJ databases">
        <title>Amycolatopsis iheyaensis sp. nov., a new species of the genus Amycolatopsis isolated from soil in Iheya island, Japan.</title>
        <authorList>
            <person name="Ngamcharungchit C."/>
            <person name="Kanto H."/>
            <person name="Take A."/>
            <person name="Intra B."/>
            <person name="Matsumoto A."/>
            <person name="Panbangred W."/>
            <person name="Inahashi Y."/>
        </authorList>
    </citation>
    <scope>NUCLEOTIDE SEQUENCE</scope>
    <source>
        <strain evidence="3">OK19-0408</strain>
    </source>
</reference>
<dbReference type="EMBL" id="JAMXQV010000011">
    <property type="protein sequence ID" value="MCR6485522.1"/>
    <property type="molecule type" value="Genomic_DNA"/>
</dbReference>
<comment type="similarity">
    <text evidence="1 2">Belongs to the arylamine N-acetyltransferase family.</text>
</comment>
<dbReference type="Gene3D" id="2.40.128.150">
    <property type="entry name" value="Cysteine proteinases"/>
    <property type="match status" value="1"/>
</dbReference>
<dbReference type="SUPFAM" id="SSF54001">
    <property type="entry name" value="Cysteine proteinases"/>
    <property type="match status" value="1"/>
</dbReference>
<evidence type="ECO:0000256" key="2">
    <source>
        <dbReference type="RuleBase" id="RU003452"/>
    </source>
</evidence>
<protein>
    <submittedName>
        <fullName evidence="3">Arylamine N-acetyltransferase</fullName>
    </submittedName>
</protein>
<proteinExistence type="inferred from homology"/>
<dbReference type="AlphaFoldDB" id="A0A9X2NEM3"/>
<dbReference type="PANTHER" id="PTHR11786">
    <property type="entry name" value="N-HYDROXYARYLAMINE O-ACETYLTRANSFERASE"/>
    <property type="match status" value="1"/>
</dbReference>
<dbReference type="InterPro" id="IPR038765">
    <property type="entry name" value="Papain-like_cys_pep_sf"/>
</dbReference>
<dbReference type="PANTHER" id="PTHR11786:SF0">
    <property type="entry name" value="ARYLAMINE N-ACETYLTRANSFERASE 4-RELATED"/>
    <property type="match status" value="1"/>
</dbReference>
<gene>
    <name evidence="3" type="ORF">M8542_22085</name>
</gene>
<name>A0A9X2NEM3_9PSEU</name>
<dbReference type="InterPro" id="IPR001447">
    <property type="entry name" value="Arylamine_N-AcTrfase"/>
</dbReference>
<evidence type="ECO:0000313" key="4">
    <source>
        <dbReference type="Proteomes" id="UP001144096"/>
    </source>
</evidence>
<dbReference type="GO" id="GO:0016407">
    <property type="term" value="F:acetyltransferase activity"/>
    <property type="evidence" value="ECO:0007669"/>
    <property type="project" value="InterPro"/>
</dbReference>
<keyword evidence="4" id="KW-1185">Reference proteome</keyword>
<dbReference type="RefSeq" id="WP_257922107.1">
    <property type="nucleotide sequence ID" value="NZ_JAMXQV010000011.1"/>
</dbReference>
<organism evidence="3 4">
    <name type="scientific">Amycolatopsis iheyensis</name>
    <dbReference type="NCBI Taxonomy" id="2945988"/>
    <lineage>
        <taxon>Bacteria</taxon>
        <taxon>Bacillati</taxon>
        <taxon>Actinomycetota</taxon>
        <taxon>Actinomycetes</taxon>
        <taxon>Pseudonocardiales</taxon>
        <taxon>Pseudonocardiaceae</taxon>
        <taxon>Amycolatopsis</taxon>
    </lineage>
</organism>
<comment type="caution">
    <text evidence="3">The sequence shown here is derived from an EMBL/GenBank/DDBJ whole genome shotgun (WGS) entry which is preliminary data.</text>
</comment>
<dbReference type="Gene3D" id="3.30.2140.10">
    <property type="entry name" value="Arylamine N-acetyltransferase"/>
    <property type="match status" value="1"/>
</dbReference>
<dbReference type="PRINTS" id="PR01543">
    <property type="entry name" value="ANATRNSFRASE"/>
</dbReference>
<evidence type="ECO:0000313" key="3">
    <source>
        <dbReference type="EMBL" id="MCR6485522.1"/>
    </source>
</evidence>
<accession>A0A9X2NEM3</accession>
<evidence type="ECO:0000256" key="1">
    <source>
        <dbReference type="ARBA" id="ARBA00006547"/>
    </source>
</evidence>
<dbReference type="Proteomes" id="UP001144096">
    <property type="component" value="Unassembled WGS sequence"/>
</dbReference>
<dbReference type="Pfam" id="PF00797">
    <property type="entry name" value="Acetyltransf_2"/>
    <property type="match status" value="1"/>
</dbReference>